<dbReference type="PROSITE" id="PS51724">
    <property type="entry name" value="SPOR"/>
    <property type="match status" value="1"/>
</dbReference>
<feature type="domain" description="SPOR" evidence="3">
    <location>
        <begin position="285"/>
        <end position="362"/>
    </location>
</feature>
<dbReference type="Pfam" id="PF05036">
    <property type="entry name" value="SPOR"/>
    <property type="match status" value="1"/>
</dbReference>
<protein>
    <submittedName>
        <fullName evidence="4">SPOR domain-containing protein</fullName>
    </submittedName>
</protein>
<feature type="compositionally biased region" description="Low complexity" evidence="1">
    <location>
        <begin position="131"/>
        <end position="140"/>
    </location>
</feature>
<evidence type="ECO:0000313" key="4">
    <source>
        <dbReference type="EMBL" id="MDP5306409.1"/>
    </source>
</evidence>
<dbReference type="EMBL" id="JAVAMQ010000003">
    <property type="protein sequence ID" value="MDP5306409.1"/>
    <property type="molecule type" value="Genomic_DNA"/>
</dbReference>
<organism evidence="4 5">
    <name type="scientific">Paracoccus spongiarum</name>
    <dbReference type="NCBI Taxonomy" id="3064387"/>
    <lineage>
        <taxon>Bacteria</taxon>
        <taxon>Pseudomonadati</taxon>
        <taxon>Pseudomonadota</taxon>
        <taxon>Alphaproteobacteria</taxon>
        <taxon>Rhodobacterales</taxon>
        <taxon>Paracoccaceae</taxon>
        <taxon>Paracoccus</taxon>
    </lineage>
</organism>
<evidence type="ECO:0000256" key="1">
    <source>
        <dbReference type="SAM" id="MobiDB-lite"/>
    </source>
</evidence>
<gene>
    <name evidence="4" type="ORF">Q5Y72_04815</name>
</gene>
<accession>A0ABT9J9T7</accession>
<dbReference type="SUPFAM" id="SSF110997">
    <property type="entry name" value="Sporulation related repeat"/>
    <property type="match status" value="1"/>
</dbReference>
<proteinExistence type="predicted"/>
<dbReference type="InterPro" id="IPR036680">
    <property type="entry name" value="SPOR-like_sf"/>
</dbReference>
<dbReference type="Proteomes" id="UP001224997">
    <property type="component" value="Unassembled WGS sequence"/>
</dbReference>
<evidence type="ECO:0000313" key="5">
    <source>
        <dbReference type="Proteomes" id="UP001224997"/>
    </source>
</evidence>
<comment type="caution">
    <text evidence="4">The sequence shown here is derived from an EMBL/GenBank/DDBJ whole genome shotgun (WGS) entry which is preliminary data.</text>
</comment>
<dbReference type="InterPro" id="IPR007730">
    <property type="entry name" value="SPOR-like_dom"/>
</dbReference>
<feature type="compositionally biased region" description="Basic and acidic residues" evidence="1">
    <location>
        <begin position="117"/>
        <end position="126"/>
    </location>
</feature>
<keyword evidence="5" id="KW-1185">Reference proteome</keyword>
<evidence type="ECO:0000259" key="3">
    <source>
        <dbReference type="PROSITE" id="PS51724"/>
    </source>
</evidence>
<feature type="region of interest" description="Disordered" evidence="1">
    <location>
        <begin position="117"/>
        <end position="140"/>
    </location>
</feature>
<feature type="signal peptide" evidence="2">
    <location>
        <begin position="1"/>
        <end position="29"/>
    </location>
</feature>
<keyword evidence="2" id="KW-0732">Signal</keyword>
<reference evidence="4 5" key="1">
    <citation type="submission" date="2023-08" db="EMBL/GenBank/DDBJ databases">
        <authorList>
            <person name="Park J.-S."/>
        </authorList>
    </citation>
    <scope>NUCLEOTIDE SEQUENCE [LARGE SCALE GENOMIC DNA]</scope>
    <source>
        <strain evidence="4 5">2205BS29-5</strain>
    </source>
</reference>
<name>A0ABT9J9T7_9RHOB</name>
<evidence type="ECO:0000256" key="2">
    <source>
        <dbReference type="SAM" id="SignalP"/>
    </source>
</evidence>
<dbReference type="Gene3D" id="3.30.70.1070">
    <property type="entry name" value="Sporulation related repeat"/>
    <property type="match status" value="1"/>
</dbReference>
<dbReference type="RefSeq" id="WP_305962257.1">
    <property type="nucleotide sequence ID" value="NZ_JAVAMQ010000003.1"/>
</dbReference>
<feature type="chain" id="PRO_5045370308" evidence="2">
    <location>
        <begin position="30"/>
        <end position="362"/>
    </location>
</feature>
<sequence length="362" mass="37260">MAIRKIRGWVMRLSWSVFGFVVLSGAAGAAPVPAPPEGFAGLQYVDGRGCVWQKSGFDWTARLDAAGVAVCGFPPTASARRTDPALDRVLAPEHPAQAASAEDLLVEQLASGLRQGEFRADPRPPEPRAAPPAATAPDPLATSLKGLAEREALLRSALSGGERAGSGLCARLGYVPADSPIPVIGGDVTQGLCPGMRAPRPEERITAGFAGDTRPRAAAAAAGAAAPPAGPATAAARTVVPSPAAGSVATRAAPSVAGRGARATNSIIARRGQPGPKAVDETVEMIPASARYVQVGSFADDANATVVIRRLSSMGFRVAQQRIRKGDGPARTILAGPFTDRRALVAALDRLRRQGYPRAVAR</sequence>